<name>A0AAJ0BGF4_9PEZI</name>
<organism evidence="5 6">
    <name type="scientific">Echria macrotheca</name>
    <dbReference type="NCBI Taxonomy" id="438768"/>
    <lineage>
        <taxon>Eukaryota</taxon>
        <taxon>Fungi</taxon>
        <taxon>Dikarya</taxon>
        <taxon>Ascomycota</taxon>
        <taxon>Pezizomycotina</taxon>
        <taxon>Sordariomycetes</taxon>
        <taxon>Sordariomycetidae</taxon>
        <taxon>Sordariales</taxon>
        <taxon>Schizotheciaceae</taxon>
        <taxon>Echria</taxon>
    </lineage>
</organism>
<dbReference type="SUPFAM" id="SSF53335">
    <property type="entry name" value="S-adenosyl-L-methionine-dependent methyltransferases"/>
    <property type="match status" value="1"/>
</dbReference>
<dbReference type="GO" id="GO:0032259">
    <property type="term" value="P:methylation"/>
    <property type="evidence" value="ECO:0007669"/>
    <property type="project" value="UniProtKB-KW"/>
</dbReference>
<keyword evidence="1 5" id="KW-0489">Methyltransferase</keyword>
<dbReference type="InterPro" id="IPR016461">
    <property type="entry name" value="COMT-like"/>
</dbReference>
<protein>
    <submittedName>
        <fullName evidence="5">S-adenosyl-L-methionine-dependent methyltransferase</fullName>
    </submittedName>
</protein>
<dbReference type="GO" id="GO:0008171">
    <property type="term" value="F:O-methyltransferase activity"/>
    <property type="evidence" value="ECO:0007669"/>
    <property type="project" value="InterPro"/>
</dbReference>
<dbReference type="PROSITE" id="PS51683">
    <property type="entry name" value="SAM_OMT_II"/>
    <property type="match status" value="1"/>
</dbReference>
<proteinExistence type="predicted"/>
<dbReference type="SUPFAM" id="SSF46785">
    <property type="entry name" value="Winged helix' DNA-binding domain"/>
    <property type="match status" value="1"/>
</dbReference>
<dbReference type="Proteomes" id="UP001239445">
    <property type="component" value="Unassembled WGS sequence"/>
</dbReference>
<dbReference type="Pfam" id="PF00891">
    <property type="entry name" value="Methyltransf_2"/>
    <property type="match status" value="1"/>
</dbReference>
<sequence>MSRIVELAELIQANNKILDDHLRANGVPSPSFNDTCPPALDLPPDIAAARQTAIAATDELLDLLLGPIDKMFLEFIKITCLDSMRAASKFGLAKSFPAGTTTTFARLAEASGLPEDATRRLVRHAVAHRVFQEPSKGVIAHTALSNAIATVPHMDATLNAWGESIGLATPRMLDALDKWPKSEEPRDAAYTLASGSNLTFWEYLAEHPEKTKDFADAMTFLSRGVGAQKEWLLDYYPWASRTAPGGTVVDVGGSQGGIALALAERLPGVKFVVQDTPQVVGGAPKNANDRVSFQAHDFFTEQPVYGADIYLLRQILHNWSDKYCRKILGALIPALKPGAKVVINDHVLPEPGVLSLFEERAARQHDMRMWPLFNGKERDEDDWRAVLASTDSRFKITEIIRTKGSELQIIEVTWEG</sequence>
<dbReference type="InterPro" id="IPR036388">
    <property type="entry name" value="WH-like_DNA-bd_sf"/>
</dbReference>
<dbReference type="InterPro" id="IPR036390">
    <property type="entry name" value="WH_DNA-bd_sf"/>
</dbReference>
<gene>
    <name evidence="5" type="ORF">QBC47DRAFT_340961</name>
</gene>
<keyword evidence="3" id="KW-0949">S-adenosyl-L-methionine</keyword>
<dbReference type="Gene3D" id="3.40.50.150">
    <property type="entry name" value="Vaccinia Virus protein VP39"/>
    <property type="match status" value="1"/>
</dbReference>
<comment type="caution">
    <text evidence="5">The sequence shown here is derived from an EMBL/GenBank/DDBJ whole genome shotgun (WGS) entry which is preliminary data.</text>
</comment>
<evidence type="ECO:0000256" key="2">
    <source>
        <dbReference type="ARBA" id="ARBA00022679"/>
    </source>
</evidence>
<evidence type="ECO:0000259" key="4">
    <source>
        <dbReference type="Pfam" id="PF00891"/>
    </source>
</evidence>
<dbReference type="AlphaFoldDB" id="A0AAJ0BGF4"/>
<keyword evidence="2" id="KW-0808">Transferase</keyword>
<evidence type="ECO:0000313" key="6">
    <source>
        <dbReference type="Proteomes" id="UP001239445"/>
    </source>
</evidence>
<dbReference type="Gene3D" id="1.10.10.10">
    <property type="entry name" value="Winged helix-like DNA-binding domain superfamily/Winged helix DNA-binding domain"/>
    <property type="match status" value="1"/>
</dbReference>
<evidence type="ECO:0000256" key="1">
    <source>
        <dbReference type="ARBA" id="ARBA00022603"/>
    </source>
</evidence>
<accession>A0AAJ0BGF4</accession>
<feature type="domain" description="O-methyltransferase C-terminal" evidence="4">
    <location>
        <begin position="187"/>
        <end position="388"/>
    </location>
</feature>
<keyword evidence="6" id="KW-1185">Reference proteome</keyword>
<dbReference type="PANTHER" id="PTHR43712:SF12">
    <property type="entry name" value="STERIGMATOCYSTIN 8-O-METHYLTRANSFERASE"/>
    <property type="match status" value="1"/>
</dbReference>
<dbReference type="InterPro" id="IPR001077">
    <property type="entry name" value="COMT_C"/>
</dbReference>
<dbReference type="EMBL" id="MU839830">
    <property type="protein sequence ID" value="KAK1757793.1"/>
    <property type="molecule type" value="Genomic_DNA"/>
</dbReference>
<dbReference type="PANTHER" id="PTHR43712">
    <property type="entry name" value="PUTATIVE (AFU_ORTHOLOGUE AFUA_4G14580)-RELATED"/>
    <property type="match status" value="1"/>
</dbReference>
<reference evidence="5" key="1">
    <citation type="submission" date="2023-06" db="EMBL/GenBank/DDBJ databases">
        <title>Genome-scale phylogeny and comparative genomics of the fungal order Sordariales.</title>
        <authorList>
            <consortium name="Lawrence Berkeley National Laboratory"/>
            <person name="Hensen N."/>
            <person name="Bonometti L."/>
            <person name="Westerberg I."/>
            <person name="Brannstrom I.O."/>
            <person name="Guillou S."/>
            <person name="Cros-Aarteil S."/>
            <person name="Calhoun S."/>
            <person name="Haridas S."/>
            <person name="Kuo A."/>
            <person name="Mondo S."/>
            <person name="Pangilinan J."/>
            <person name="Riley R."/>
            <person name="Labutti K."/>
            <person name="Andreopoulos B."/>
            <person name="Lipzen A."/>
            <person name="Chen C."/>
            <person name="Yanf M."/>
            <person name="Daum C."/>
            <person name="Ng V."/>
            <person name="Clum A."/>
            <person name="Steindorff A."/>
            <person name="Ohm R."/>
            <person name="Martin F."/>
            <person name="Silar P."/>
            <person name="Natvig D."/>
            <person name="Lalanne C."/>
            <person name="Gautier V."/>
            <person name="Ament-Velasquez S.L."/>
            <person name="Kruys A."/>
            <person name="Hutchinson M.I."/>
            <person name="Powell A.J."/>
            <person name="Barry K."/>
            <person name="Miller A.N."/>
            <person name="Grigoriev I.V."/>
            <person name="Debuchy R."/>
            <person name="Gladieux P."/>
            <person name="Thoren M.H."/>
            <person name="Johannesson H."/>
        </authorList>
    </citation>
    <scope>NUCLEOTIDE SEQUENCE</scope>
    <source>
        <strain evidence="5">PSN4</strain>
    </source>
</reference>
<dbReference type="InterPro" id="IPR029063">
    <property type="entry name" value="SAM-dependent_MTases_sf"/>
</dbReference>
<evidence type="ECO:0000256" key="3">
    <source>
        <dbReference type="ARBA" id="ARBA00022691"/>
    </source>
</evidence>
<evidence type="ECO:0000313" key="5">
    <source>
        <dbReference type="EMBL" id="KAK1757793.1"/>
    </source>
</evidence>